<evidence type="ECO:0000313" key="11">
    <source>
        <dbReference type="Proteomes" id="UP001230156"/>
    </source>
</evidence>
<reference evidence="11" key="1">
    <citation type="submission" date="2023-08" db="EMBL/GenBank/DDBJ databases">
        <title>Rhodospirillaceae gen. nov., a novel taxon isolated from the Yangtze River Yuezi River estuary sludge.</title>
        <authorList>
            <person name="Ruan L."/>
        </authorList>
    </citation>
    <scope>NUCLEOTIDE SEQUENCE [LARGE SCALE GENOMIC DNA]</scope>
    <source>
        <strain evidence="11">R-7</strain>
    </source>
</reference>
<evidence type="ECO:0000313" key="10">
    <source>
        <dbReference type="EMBL" id="MDQ7246384.1"/>
    </source>
</evidence>
<dbReference type="RefSeq" id="WP_379953768.1">
    <property type="nucleotide sequence ID" value="NZ_JAUYVI010000001.1"/>
</dbReference>
<dbReference type="PANTHER" id="PTHR10120">
    <property type="entry name" value="CAAX PRENYL PROTEASE 1"/>
    <property type="match status" value="1"/>
</dbReference>
<gene>
    <name evidence="10" type="ORF">Q8A70_01840</name>
</gene>
<keyword evidence="7" id="KW-0812">Transmembrane</keyword>
<name>A0ABU0YF93_9PROT</name>
<dbReference type="InterPro" id="IPR027057">
    <property type="entry name" value="CAXX_Prtase_1"/>
</dbReference>
<dbReference type="Gene3D" id="3.30.2010.10">
    <property type="entry name" value="Metalloproteases ('zincins'), catalytic domain"/>
    <property type="match status" value="1"/>
</dbReference>
<feature type="transmembrane region" description="Helical" evidence="7">
    <location>
        <begin position="324"/>
        <end position="345"/>
    </location>
</feature>
<keyword evidence="4 6" id="KW-0862">Zinc</keyword>
<dbReference type="InterPro" id="IPR001915">
    <property type="entry name" value="Peptidase_M48"/>
</dbReference>
<keyword evidence="2" id="KW-0479">Metal-binding</keyword>
<evidence type="ECO:0000259" key="9">
    <source>
        <dbReference type="Pfam" id="PF16491"/>
    </source>
</evidence>
<evidence type="ECO:0000256" key="2">
    <source>
        <dbReference type="ARBA" id="ARBA00022723"/>
    </source>
</evidence>
<keyword evidence="7" id="KW-0472">Membrane</keyword>
<accession>A0ABU0YF93</accession>
<organism evidence="10 11">
    <name type="scientific">Dongia sedimenti</name>
    <dbReference type="NCBI Taxonomy" id="3064282"/>
    <lineage>
        <taxon>Bacteria</taxon>
        <taxon>Pseudomonadati</taxon>
        <taxon>Pseudomonadota</taxon>
        <taxon>Alphaproteobacteria</taxon>
        <taxon>Rhodospirillales</taxon>
        <taxon>Dongiaceae</taxon>
        <taxon>Dongia</taxon>
    </lineage>
</organism>
<evidence type="ECO:0000259" key="8">
    <source>
        <dbReference type="Pfam" id="PF01435"/>
    </source>
</evidence>
<evidence type="ECO:0000256" key="5">
    <source>
        <dbReference type="ARBA" id="ARBA00023049"/>
    </source>
</evidence>
<feature type="transmembrane region" description="Helical" evidence="7">
    <location>
        <begin position="6"/>
        <end position="24"/>
    </location>
</feature>
<dbReference type="InterPro" id="IPR032456">
    <property type="entry name" value="Peptidase_M48_N"/>
</dbReference>
<proteinExistence type="inferred from homology"/>
<keyword evidence="5 6" id="KW-0482">Metalloprotease</keyword>
<feature type="transmembrane region" description="Helical" evidence="7">
    <location>
        <begin position="101"/>
        <end position="122"/>
    </location>
</feature>
<keyword evidence="3 6" id="KW-0378">Hydrolase</keyword>
<dbReference type="EMBL" id="JAUYVI010000001">
    <property type="protein sequence ID" value="MDQ7246384.1"/>
    <property type="molecule type" value="Genomic_DNA"/>
</dbReference>
<evidence type="ECO:0000256" key="6">
    <source>
        <dbReference type="RuleBase" id="RU003983"/>
    </source>
</evidence>
<feature type="domain" description="CAAX prenyl protease 1 N-terminal" evidence="9">
    <location>
        <begin position="28"/>
        <end position="206"/>
    </location>
</feature>
<feature type="transmembrane region" description="Helical" evidence="7">
    <location>
        <begin position="176"/>
        <end position="196"/>
    </location>
</feature>
<protein>
    <submittedName>
        <fullName evidence="10">M48 family metallopeptidase</fullName>
    </submittedName>
</protein>
<comment type="cofactor">
    <cofactor evidence="6">
        <name>Zn(2+)</name>
        <dbReference type="ChEBI" id="CHEBI:29105"/>
    </cofactor>
    <text evidence="6">Binds 1 zinc ion per subunit.</text>
</comment>
<feature type="transmembrane region" description="Helical" evidence="7">
    <location>
        <begin position="71"/>
        <end position="89"/>
    </location>
</feature>
<keyword evidence="7" id="KW-1133">Transmembrane helix</keyword>
<evidence type="ECO:0000256" key="7">
    <source>
        <dbReference type="SAM" id="Phobius"/>
    </source>
</evidence>
<dbReference type="Pfam" id="PF01435">
    <property type="entry name" value="Peptidase_M48"/>
    <property type="match status" value="1"/>
</dbReference>
<feature type="transmembrane region" description="Helical" evidence="7">
    <location>
        <begin position="293"/>
        <end position="312"/>
    </location>
</feature>
<dbReference type="Proteomes" id="UP001230156">
    <property type="component" value="Unassembled WGS sequence"/>
</dbReference>
<evidence type="ECO:0000256" key="4">
    <source>
        <dbReference type="ARBA" id="ARBA00022833"/>
    </source>
</evidence>
<feature type="domain" description="Peptidase M48" evidence="8">
    <location>
        <begin position="214"/>
        <end position="413"/>
    </location>
</feature>
<evidence type="ECO:0000256" key="1">
    <source>
        <dbReference type="ARBA" id="ARBA00022670"/>
    </source>
</evidence>
<dbReference type="CDD" id="cd07343">
    <property type="entry name" value="M48A_Zmpste24p_like"/>
    <property type="match status" value="1"/>
</dbReference>
<keyword evidence="1 6" id="KW-0645">Protease</keyword>
<comment type="similarity">
    <text evidence="6">Belongs to the peptidase M48 family.</text>
</comment>
<dbReference type="Pfam" id="PF16491">
    <property type="entry name" value="Peptidase_M48_N"/>
    <property type="match status" value="1"/>
</dbReference>
<feature type="transmembrane region" description="Helical" evidence="7">
    <location>
        <begin position="143"/>
        <end position="170"/>
    </location>
</feature>
<evidence type="ECO:0000256" key="3">
    <source>
        <dbReference type="ARBA" id="ARBA00022801"/>
    </source>
</evidence>
<sequence length="414" mass="45612">MQTSIVILIVALAILAQLGFELWLDGRQIRWIRGHRDSVPAAFAGRIALEEHRKSVDYAIERLQLSRIDSVVGSILTVLLLLGGLFAFYDRSVTALAGSGYLAGLLLVGVLMLTYAVVELPFSVWRTFKIEQKFGFNHTTPGLFIADMLKGAAVGIVLGAPFVLAIDFILRNVGEYWWLAGWGLYVGFNLVMLLIIPTFVMPLFNKLEPIDDSGLRGRIETLLKRCGFQSKGLFKMDASKRSGHGNAFFTGFGPSKRIVLFDTIIASLSAEEIEAVLAHELGHFKLRHIVKRMLTQLVVSLIGFAVIGWLIAQPWFAASFGLDTAMPLSPLILALLVLPAFTGWFRGFSNWRSRVHEFEADAYAAGQTNGADLASALLKLHKDNAAPSTTDPVYSTFKHSHPPTAERIARLQTA</sequence>
<keyword evidence="11" id="KW-1185">Reference proteome</keyword>
<comment type="caution">
    <text evidence="10">The sequence shown here is derived from an EMBL/GenBank/DDBJ whole genome shotgun (WGS) entry which is preliminary data.</text>
</comment>